<dbReference type="CDD" id="cd09271">
    <property type="entry name" value="RNase_H2-C"/>
    <property type="match status" value="1"/>
</dbReference>
<dbReference type="Proteomes" id="UP000827092">
    <property type="component" value="Unassembled WGS sequence"/>
</dbReference>
<dbReference type="Pfam" id="PF08615">
    <property type="entry name" value="RNase_H2_suC"/>
    <property type="match status" value="1"/>
</dbReference>
<dbReference type="EMBL" id="JAFNEN010000131">
    <property type="protein sequence ID" value="KAG8193090.1"/>
    <property type="molecule type" value="Genomic_DNA"/>
</dbReference>
<name>A0AAV6V8R2_9ARAC</name>
<evidence type="ECO:0000313" key="2">
    <source>
        <dbReference type="Proteomes" id="UP000827092"/>
    </source>
</evidence>
<organism evidence="1 2">
    <name type="scientific">Oedothorax gibbosus</name>
    <dbReference type="NCBI Taxonomy" id="931172"/>
    <lineage>
        <taxon>Eukaryota</taxon>
        <taxon>Metazoa</taxon>
        <taxon>Ecdysozoa</taxon>
        <taxon>Arthropoda</taxon>
        <taxon>Chelicerata</taxon>
        <taxon>Arachnida</taxon>
        <taxon>Araneae</taxon>
        <taxon>Araneomorphae</taxon>
        <taxon>Entelegynae</taxon>
        <taxon>Araneoidea</taxon>
        <taxon>Linyphiidae</taxon>
        <taxon>Erigoninae</taxon>
        <taxon>Oedothorax</taxon>
    </lineage>
</organism>
<dbReference type="InterPro" id="IPR013924">
    <property type="entry name" value="RNase_H2_suC"/>
</dbReference>
<dbReference type="PANTHER" id="PTHR47204">
    <property type="entry name" value="OS02G0168900 PROTEIN"/>
    <property type="match status" value="1"/>
</dbReference>
<dbReference type="Gene3D" id="2.40.128.680">
    <property type="match status" value="2"/>
</dbReference>
<proteinExistence type="predicted"/>
<reference evidence="1 2" key="1">
    <citation type="journal article" date="2022" name="Nat. Ecol. Evol.">
        <title>A masculinizing supergene underlies an exaggerated male reproductive morph in a spider.</title>
        <authorList>
            <person name="Hendrickx F."/>
            <person name="De Corte Z."/>
            <person name="Sonet G."/>
            <person name="Van Belleghem S.M."/>
            <person name="Kostlbacher S."/>
            <person name="Vangestel C."/>
        </authorList>
    </citation>
    <scope>NUCLEOTIDE SEQUENCE [LARGE SCALE GENOMIC DNA]</scope>
    <source>
        <strain evidence="1">W744_W776</strain>
    </source>
</reference>
<dbReference type="GO" id="GO:0006401">
    <property type="term" value="P:RNA catabolic process"/>
    <property type="evidence" value="ECO:0007669"/>
    <property type="project" value="InterPro"/>
</dbReference>
<keyword evidence="2" id="KW-1185">Reference proteome</keyword>
<dbReference type="GO" id="GO:0032299">
    <property type="term" value="C:ribonuclease H2 complex"/>
    <property type="evidence" value="ECO:0007669"/>
    <property type="project" value="InterPro"/>
</dbReference>
<gene>
    <name evidence="1" type="ORF">JTE90_017841</name>
</gene>
<evidence type="ECO:0000313" key="1">
    <source>
        <dbReference type="EMBL" id="KAG8193090.1"/>
    </source>
</evidence>
<comment type="caution">
    <text evidence="1">The sequence shown here is derived from an EMBL/GenBank/DDBJ whole genome shotgun (WGS) entry which is preliminary data.</text>
</comment>
<sequence>MTSICLSDESGKGQKNVCCHLLPCKIDYNGPTRVSDYFTPYIRGTDDHLQCSLRGRPLCGQKVKVPNDYIGVILKDNKNVSLSEGEKDLKAVATFDEFTAWNWDLVPSANDKLVRALEWIEVANALHSPDTSWNWDLVSSANDKLVRALEWVKVANALHSPVSEHASMGKGGNEMEA</sequence>
<protein>
    <submittedName>
        <fullName evidence="1">Uncharacterized protein</fullName>
    </submittedName>
</protein>
<dbReference type="AlphaFoldDB" id="A0AAV6V8R2"/>
<dbReference type="PANTHER" id="PTHR47204:SF1">
    <property type="entry name" value="RIBONUCLEASE H2 SUBUNIT C"/>
    <property type="match status" value="1"/>
</dbReference>
<accession>A0AAV6V8R2</accession>